<dbReference type="InterPro" id="IPR038763">
    <property type="entry name" value="DHH_sf"/>
</dbReference>
<dbReference type="AlphaFoldDB" id="A0A017RYG4"/>
<sequence>MEKWLLNKKLDSGYLLGKNNLICKTAVPKELKKEFSKSGFNDVFRLYNPFLLKDMDKAVDRIDAAIKGRQRVIVFGNNGIDGILSTSIIYKALMKLGADVSYYIPDGNSGEKGLSIAAVEYVKNLAYDVIIVVGCGNSSDYEAEYAKALGMDVIIVDYNQSVSGKSDAIVINPNRNDCEYPFKDLTGCGVAFKFIQALWHYYGLNGCEDFFRYRCNCFNI</sequence>
<dbReference type="SUPFAM" id="SSF64182">
    <property type="entry name" value="DHH phosphoesterases"/>
    <property type="match status" value="1"/>
</dbReference>
<organism evidence="2 3">
    <name type="scientific">Fervidicella metallireducens AeB</name>
    <dbReference type="NCBI Taxonomy" id="1403537"/>
    <lineage>
        <taxon>Bacteria</taxon>
        <taxon>Bacillati</taxon>
        <taxon>Bacillota</taxon>
        <taxon>Clostridia</taxon>
        <taxon>Eubacteriales</taxon>
        <taxon>Clostridiaceae</taxon>
        <taxon>Fervidicella</taxon>
    </lineage>
</organism>
<dbReference type="RefSeq" id="WP_035377344.1">
    <property type="nucleotide sequence ID" value="NZ_AZQP01000002.1"/>
</dbReference>
<dbReference type="PANTHER" id="PTHR30255:SF2">
    <property type="entry name" value="SINGLE-STRANDED-DNA-SPECIFIC EXONUCLEASE RECJ"/>
    <property type="match status" value="1"/>
</dbReference>
<gene>
    <name evidence="2" type="ORF">Q428_00980</name>
</gene>
<accession>A0A017RYG4</accession>
<name>A0A017RYG4_9CLOT</name>
<dbReference type="GO" id="GO:0004527">
    <property type="term" value="F:exonuclease activity"/>
    <property type="evidence" value="ECO:0007669"/>
    <property type="project" value="UniProtKB-KW"/>
</dbReference>
<dbReference type="OrthoDB" id="1925987at2"/>
<dbReference type="EMBL" id="AZQP01000002">
    <property type="protein sequence ID" value="EYE89712.1"/>
    <property type="molecule type" value="Genomic_DNA"/>
</dbReference>
<feature type="domain" description="DDH" evidence="1">
    <location>
        <begin position="71"/>
        <end position="199"/>
    </location>
</feature>
<protein>
    <recommendedName>
        <fullName evidence="1">DDH domain-containing protein</fullName>
    </recommendedName>
</protein>
<dbReference type="InterPro" id="IPR051673">
    <property type="entry name" value="SSDNA_exonuclease_RecJ"/>
</dbReference>
<dbReference type="Gene3D" id="3.90.1640.30">
    <property type="match status" value="1"/>
</dbReference>
<dbReference type="Proteomes" id="UP000019681">
    <property type="component" value="Unassembled WGS sequence"/>
</dbReference>
<dbReference type="PANTHER" id="PTHR30255">
    <property type="entry name" value="SINGLE-STRANDED-DNA-SPECIFIC EXONUCLEASE RECJ"/>
    <property type="match status" value="1"/>
</dbReference>
<proteinExistence type="predicted"/>
<evidence type="ECO:0000313" key="2">
    <source>
        <dbReference type="EMBL" id="EYE89712.1"/>
    </source>
</evidence>
<evidence type="ECO:0000313" key="3">
    <source>
        <dbReference type="Proteomes" id="UP000019681"/>
    </source>
</evidence>
<keyword evidence="3" id="KW-1185">Reference proteome</keyword>
<reference evidence="2 3" key="1">
    <citation type="journal article" date="2014" name="Genome Announc.">
        <title>Draft Genome Sequence of Fervidicella metallireducens Strain AeBT, an Iron-Reducing Thermoanaerobe from the Great Artesian Basin.</title>
        <authorList>
            <person name="Patel B.K."/>
        </authorList>
    </citation>
    <scope>NUCLEOTIDE SEQUENCE [LARGE SCALE GENOMIC DNA]</scope>
    <source>
        <strain evidence="2 3">AeB</strain>
    </source>
</reference>
<dbReference type="STRING" id="1403537.Q428_00980"/>
<dbReference type="Pfam" id="PF01368">
    <property type="entry name" value="DHH"/>
    <property type="match status" value="1"/>
</dbReference>
<evidence type="ECO:0000259" key="1">
    <source>
        <dbReference type="Pfam" id="PF01368"/>
    </source>
</evidence>
<comment type="caution">
    <text evidence="2">The sequence shown here is derived from an EMBL/GenBank/DDBJ whole genome shotgun (WGS) entry which is preliminary data.</text>
</comment>
<dbReference type="InterPro" id="IPR001667">
    <property type="entry name" value="DDH_dom"/>
</dbReference>